<dbReference type="GO" id="GO:0009066">
    <property type="term" value="P:aspartate family amino acid metabolic process"/>
    <property type="evidence" value="ECO:0007669"/>
    <property type="project" value="UniProtKB-ARBA"/>
</dbReference>
<dbReference type="NCBIfam" id="TIGR00519">
    <property type="entry name" value="asnASE_I"/>
    <property type="match status" value="1"/>
</dbReference>
<evidence type="ECO:0000313" key="10">
    <source>
        <dbReference type="EMBL" id="CAG5005125.1"/>
    </source>
</evidence>
<dbReference type="FunFam" id="3.40.50.1170:FF:000003">
    <property type="entry name" value="60 kDa lysophospholipase"/>
    <property type="match status" value="1"/>
</dbReference>
<dbReference type="PANTHER" id="PTHR11707:SF28">
    <property type="entry name" value="60 KDA LYSOPHOSPHOLIPASE"/>
    <property type="match status" value="1"/>
</dbReference>
<dbReference type="InterPro" id="IPR040919">
    <property type="entry name" value="Asparaginase_C"/>
</dbReference>
<dbReference type="SMART" id="SM00870">
    <property type="entry name" value="Asparaginase"/>
    <property type="match status" value="1"/>
</dbReference>
<evidence type="ECO:0000256" key="4">
    <source>
        <dbReference type="ARBA" id="ARBA00023043"/>
    </source>
</evidence>
<dbReference type="PROSITE" id="PS50088">
    <property type="entry name" value="ANK_REPEAT"/>
    <property type="match status" value="3"/>
</dbReference>
<dbReference type="OrthoDB" id="542841at2759"/>
<dbReference type="SMART" id="SM00248">
    <property type="entry name" value="ANK"/>
    <property type="match status" value="5"/>
</dbReference>
<dbReference type="InterPro" id="IPR006033">
    <property type="entry name" value="AsnA_fam"/>
</dbReference>
<evidence type="ECO:0000256" key="6">
    <source>
        <dbReference type="PROSITE-ProRule" id="PRU00023"/>
    </source>
</evidence>
<feature type="repeat" description="ANK" evidence="6">
    <location>
        <begin position="1024"/>
        <end position="1056"/>
    </location>
</feature>
<dbReference type="InterPro" id="IPR027473">
    <property type="entry name" value="L-asparaginase_C"/>
</dbReference>
<comment type="similarity">
    <text evidence="5">In the N-terminal section; belongs to the asparaginase 1 family.</text>
</comment>
<keyword evidence="7" id="KW-0175">Coiled coil</keyword>
<feature type="coiled-coil region" evidence="7">
    <location>
        <begin position="332"/>
        <end position="359"/>
    </location>
</feature>
<dbReference type="GO" id="GO:0004067">
    <property type="term" value="F:asparaginase activity"/>
    <property type="evidence" value="ECO:0007669"/>
    <property type="project" value="UniProtKB-UniRule"/>
</dbReference>
<evidence type="ECO:0000256" key="7">
    <source>
        <dbReference type="SAM" id="Coils"/>
    </source>
</evidence>
<feature type="domain" description="Asparaginase/glutaminase C-terminal" evidence="9">
    <location>
        <begin position="730"/>
        <end position="847"/>
    </location>
</feature>
<feature type="domain" description="L-asparaginase N-terminal" evidence="8">
    <location>
        <begin position="525"/>
        <end position="711"/>
    </location>
</feature>
<dbReference type="PROSITE" id="PS51732">
    <property type="entry name" value="ASN_GLN_ASE_3"/>
    <property type="match status" value="1"/>
</dbReference>
<gene>
    <name evidence="10" type="ORF">PAPOLLO_LOCUS14530</name>
</gene>
<dbReference type="Gene3D" id="3.40.50.40">
    <property type="match status" value="1"/>
</dbReference>
<evidence type="ECO:0000259" key="9">
    <source>
        <dbReference type="Pfam" id="PF17763"/>
    </source>
</evidence>
<dbReference type="InterPro" id="IPR006034">
    <property type="entry name" value="Asparaginase/glutaminase-like"/>
</dbReference>
<feature type="repeat" description="ANK" evidence="6">
    <location>
        <begin position="957"/>
        <end position="989"/>
    </location>
</feature>
<dbReference type="Proteomes" id="UP000691718">
    <property type="component" value="Unassembled WGS sequence"/>
</dbReference>
<dbReference type="EMBL" id="CAJQZP010000975">
    <property type="protein sequence ID" value="CAG5005125.1"/>
    <property type="molecule type" value="Genomic_DNA"/>
</dbReference>
<proteinExistence type="inferred from homology"/>
<evidence type="ECO:0000256" key="5">
    <source>
        <dbReference type="ARBA" id="ARBA00061199"/>
    </source>
</evidence>
<dbReference type="InterPro" id="IPR041725">
    <property type="entry name" value="L-asparaginase_I"/>
</dbReference>
<dbReference type="InterPro" id="IPR037152">
    <property type="entry name" value="L-asparaginase_N_sf"/>
</dbReference>
<sequence length="1079" mass="119510">MEHANGVSERNANDTNEIILKNSDVSTNENNRYARVTAKFRKSRSYLELRKMSSVQSLSTVNERRVLVIYTGGTIGMMKNTKGGRKGGETGGFAYRARMHRLFAELEPSVTVTEQNLADRVRYILRSNTFDVTELERLRREAVPSSGENAAAEDAAPQLAEQTANVDAAVNTPVVVDSNDDGTVALELEQMRSTLEEAIVETRSTTLENRPRLPRLALSKRNRAVVRALNPMLVTYLEASRDLCDTDSILFGAALAVCRIIGAKLSTAGRAPGQSSAIPAWRIRIEERIAKARALIGRLICFRSDNTRPRIVRTVRMAFAGTNVSLSQPDIMQKLTERIDDLKQRIAAWGKRIRRYTERSTRFNQNRLFQSDQKRLYKSLERPIVSGTGPAPNQADMVAFWRSLWSEPVNHNEGPWTEVVASQCASITPMDPVIITPDDVAEAVRRAPNWKSPGLDGLHHYWLKGFMVCHSVLARQFQEALNQKSLPSLFTTGITHLVPKDQGATDPSKYRPITLLVPQKGAFENLIRTYPQLHDNALWKQRLSESGSDTSFLVLPDAKDLDLRVMYKIIEYENLLDSSNMTEVEWIKIAEDIMKYYEDYDGFVVLQGTDTLSYTASALSFMFENIGKCVVLTGSQIPIFETRSDGADNFVSSLMIAGSLNIPEVTIFFGSKLFRGNRTRKISVNNFYAFDSPNCVPLVEVGTDFEVNKKAIFKPTVIQKFQLHAKMSKNVGLLRIFPSISASVIRAFCQPPIEGLVLESYGAGNIPSNRPDVFDEIAAAVRRGVIVVNITQCSTGAVASPLYETGRLIAECGVVSGFDMTPEAALTKLSYVLSKTELTYEQKTEMMSTNIRGELTNTSTIAIEDNTLIDAIATSLNIQSPKNLVEVTEKVFSALLLYAIEHDDFRGVKKMLDMGANVNAQDSEGKTALHDAIIKGNTTIIEYLLKNGASVHLKTRSGESPLLTAVKQDDDAVIKLLLQCGSHLASTDSKFVTAMMSVAARSGNVRKLESLRLAGADLNLSDELKQTPLHQAVLCNQCDVVHYLLEKGVRREDTDLLGGTPLQYAKKLGHGDIVTSLCN</sequence>
<keyword evidence="11" id="KW-1185">Reference proteome</keyword>
<reference evidence="10" key="1">
    <citation type="submission" date="2021-04" db="EMBL/GenBank/DDBJ databases">
        <authorList>
            <person name="Tunstrom K."/>
        </authorList>
    </citation>
    <scope>NUCLEOTIDE SEQUENCE</scope>
</reference>
<accession>A0A8S3X6P4</accession>
<keyword evidence="4 6" id="KW-0040">ANK repeat</keyword>
<dbReference type="PANTHER" id="PTHR11707">
    <property type="entry name" value="L-ASPARAGINASE"/>
    <property type="match status" value="1"/>
</dbReference>
<dbReference type="InterPro" id="IPR027474">
    <property type="entry name" value="L-asparaginase_N"/>
</dbReference>
<dbReference type="Pfam" id="PF00710">
    <property type="entry name" value="Asparaginase"/>
    <property type="match status" value="1"/>
</dbReference>
<dbReference type="AlphaFoldDB" id="A0A8S3X6P4"/>
<evidence type="ECO:0000256" key="2">
    <source>
        <dbReference type="ARBA" id="ARBA00022737"/>
    </source>
</evidence>
<evidence type="ECO:0000259" key="8">
    <source>
        <dbReference type="Pfam" id="PF00710"/>
    </source>
</evidence>
<feature type="repeat" description="ANK" evidence="6">
    <location>
        <begin position="924"/>
        <end position="956"/>
    </location>
</feature>
<name>A0A8S3X6P4_PARAO</name>
<evidence type="ECO:0000256" key="1">
    <source>
        <dbReference type="ARBA" id="ARBA00012920"/>
    </source>
</evidence>
<dbReference type="Pfam" id="PF17763">
    <property type="entry name" value="Asparaginase_C"/>
    <property type="match status" value="1"/>
</dbReference>
<protein>
    <recommendedName>
        <fullName evidence="1">asparaginase</fullName>
        <ecNumber evidence="1">3.5.1.1</ecNumber>
    </recommendedName>
</protein>
<evidence type="ECO:0000256" key="3">
    <source>
        <dbReference type="ARBA" id="ARBA00022801"/>
    </source>
</evidence>
<keyword evidence="2" id="KW-0677">Repeat</keyword>
<dbReference type="CDD" id="cd08963">
    <property type="entry name" value="L-asparaginase_I"/>
    <property type="match status" value="1"/>
</dbReference>
<dbReference type="InterPro" id="IPR002110">
    <property type="entry name" value="Ankyrin_rpt"/>
</dbReference>
<dbReference type="Gene3D" id="3.40.50.1170">
    <property type="entry name" value="L-asparaginase, N-terminal domain"/>
    <property type="match status" value="1"/>
</dbReference>
<dbReference type="Pfam" id="PF12796">
    <property type="entry name" value="Ank_2"/>
    <property type="match status" value="2"/>
</dbReference>
<keyword evidence="3" id="KW-0378">Hydrolase</keyword>
<dbReference type="FunFam" id="3.40.50.40:FF:000001">
    <property type="entry name" value="L-asparaginase 1"/>
    <property type="match status" value="1"/>
</dbReference>
<evidence type="ECO:0000313" key="11">
    <source>
        <dbReference type="Proteomes" id="UP000691718"/>
    </source>
</evidence>
<comment type="caution">
    <text evidence="10">The sequence shown here is derived from an EMBL/GenBank/DDBJ whole genome shotgun (WGS) entry which is preliminary data.</text>
</comment>
<dbReference type="EC" id="3.5.1.1" evidence="1"/>
<dbReference type="PROSITE" id="PS50297">
    <property type="entry name" value="ANK_REP_REGION"/>
    <property type="match status" value="3"/>
</dbReference>
<organism evidence="10 11">
    <name type="scientific">Parnassius apollo</name>
    <name type="common">Apollo butterfly</name>
    <name type="synonym">Papilio apollo</name>
    <dbReference type="NCBI Taxonomy" id="110799"/>
    <lineage>
        <taxon>Eukaryota</taxon>
        <taxon>Metazoa</taxon>
        <taxon>Ecdysozoa</taxon>
        <taxon>Arthropoda</taxon>
        <taxon>Hexapoda</taxon>
        <taxon>Insecta</taxon>
        <taxon>Pterygota</taxon>
        <taxon>Neoptera</taxon>
        <taxon>Endopterygota</taxon>
        <taxon>Lepidoptera</taxon>
        <taxon>Glossata</taxon>
        <taxon>Ditrysia</taxon>
        <taxon>Papilionoidea</taxon>
        <taxon>Papilionidae</taxon>
        <taxon>Parnassiinae</taxon>
        <taxon>Parnassini</taxon>
        <taxon>Parnassius</taxon>
        <taxon>Parnassius</taxon>
    </lineage>
</organism>